<dbReference type="InterPro" id="IPR011738">
    <property type="entry name" value="Phage_CHP"/>
</dbReference>
<evidence type="ECO:0000313" key="1">
    <source>
        <dbReference type="EMBL" id="PWE28264.1"/>
    </source>
</evidence>
<comment type="caution">
    <text evidence="1">The sequence shown here is derived from an EMBL/GenBank/DDBJ whole genome shotgun (WGS) entry which is preliminary data.</text>
</comment>
<dbReference type="Gene3D" id="1.10.3230.30">
    <property type="entry name" value="Phage gp6-like head-tail connector protein"/>
    <property type="match status" value="1"/>
</dbReference>
<dbReference type="EMBL" id="QEYD01000007">
    <property type="protein sequence ID" value="PWE28264.1"/>
    <property type="molecule type" value="Genomic_DNA"/>
</dbReference>
<organism evidence="1 2">
    <name type="scientific">Pararhodobacter marinus</name>
    <dbReference type="NCBI Taxonomy" id="2184063"/>
    <lineage>
        <taxon>Bacteria</taxon>
        <taxon>Pseudomonadati</taxon>
        <taxon>Pseudomonadota</taxon>
        <taxon>Alphaproteobacteria</taxon>
        <taxon>Rhodobacterales</taxon>
        <taxon>Paracoccaceae</taxon>
        <taxon>Pararhodobacter</taxon>
    </lineage>
</organism>
<protein>
    <recommendedName>
        <fullName evidence="3">Phage gp6-like head-tail connector protein</fullName>
    </recommendedName>
</protein>
<dbReference type="Proteomes" id="UP000244940">
    <property type="component" value="Unassembled WGS sequence"/>
</dbReference>
<proteinExistence type="predicted"/>
<dbReference type="OrthoDB" id="8478788at2"/>
<reference evidence="1 2" key="1">
    <citation type="submission" date="2018-05" db="EMBL/GenBank/DDBJ databases">
        <title>Pararhodobacter marina sp. nov., isolated from deep-sea water of the Indian Ocean.</title>
        <authorList>
            <person name="Lai Q.Sr."/>
            <person name="Liu X."/>
            <person name="Shao Z."/>
        </authorList>
    </citation>
    <scope>NUCLEOTIDE SEQUENCE [LARGE SCALE GENOMIC DNA]</scope>
    <source>
        <strain evidence="1 2">CIC4N-9</strain>
    </source>
</reference>
<dbReference type="RefSeq" id="WP_109533771.1">
    <property type="nucleotide sequence ID" value="NZ_QEYD01000007.1"/>
</dbReference>
<evidence type="ECO:0008006" key="3">
    <source>
        <dbReference type="Google" id="ProtNLM"/>
    </source>
</evidence>
<sequence>MELIETSVVADADLPVAAFRAHLRLGTGFADEATGDALLIQYLRGAISAIETRIGKALMTRDFMLILPCWRWADAQALPVAPVSAVASVTLVDAQGAETPVDAARWRLVVDRHRPQIIATGAVLPGVPTGGRVEIAFTAGFGATWDAVPDDLRQAVMLLAAQFYDGRTGADPVTGPVDALLRRWAPLRVTAGGHR</sequence>
<dbReference type="AlphaFoldDB" id="A0A2U2C8Z4"/>
<gene>
    <name evidence="1" type="ORF">C4N9_13060</name>
</gene>
<accession>A0A2U2C8Z4</accession>
<dbReference type="GeneID" id="94365821"/>
<dbReference type="NCBIfam" id="TIGR02215">
    <property type="entry name" value="phage_chp_gp8"/>
    <property type="match status" value="1"/>
</dbReference>
<dbReference type="CDD" id="cd08054">
    <property type="entry name" value="gp6"/>
    <property type="match status" value="1"/>
</dbReference>
<name>A0A2U2C8Z4_9RHOB</name>
<evidence type="ECO:0000313" key="2">
    <source>
        <dbReference type="Proteomes" id="UP000244940"/>
    </source>
</evidence>
<keyword evidence="2" id="KW-1185">Reference proteome</keyword>